<accession>A0A6A3B2S2</accession>
<dbReference type="InterPro" id="IPR046848">
    <property type="entry name" value="E_motif"/>
</dbReference>
<protein>
    <recommendedName>
        <fullName evidence="3">Pentatricopeptide repeat-containing protein</fullName>
    </recommendedName>
</protein>
<evidence type="ECO:0000313" key="1">
    <source>
        <dbReference type="EMBL" id="KAE8709665.1"/>
    </source>
</evidence>
<keyword evidence="2" id="KW-1185">Reference proteome</keyword>
<dbReference type="PANTHER" id="PTHR47926:SF433">
    <property type="entry name" value="PENTATRICOPEPTIDE REPEAT-CONTAINING PROTEIN"/>
    <property type="match status" value="1"/>
</dbReference>
<reference evidence="1" key="1">
    <citation type="submission" date="2019-09" db="EMBL/GenBank/DDBJ databases">
        <title>Draft genome information of white flower Hibiscus syriacus.</title>
        <authorList>
            <person name="Kim Y.-M."/>
        </authorList>
    </citation>
    <scope>NUCLEOTIDE SEQUENCE [LARGE SCALE GENOMIC DNA]</scope>
    <source>
        <strain evidence="1">YM2019G1</strain>
    </source>
</reference>
<sequence>MPPPQSYQPPKTSLETLVKRLMQSQEKFQNSTESHLQEIDKQISQLAQTVGHLESHGKLPSQTKRTHRRIIHGNTKLAEMAAELIFEMEPENSGMYVLSNLYAASGRWADVSKMRMKMRDTGVKKVPGYIWLEVQNKIHTFSVGDSFHPDRDKIYAYLEELYLK</sequence>
<evidence type="ECO:0000313" key="2">
    <source>
        <dbReference type="Proteomes" id="UP000436088"/>
    </source>
</evidence>
<dbReference type="PANTHER" id="PTHR47926">
    <property type="entry name" value="PENTATRICOPEPTIDE REPEAT-CONTAINING PROTEIN"/>
    <property type="match status" value="1"/>
</dbReference>
<proteinExistence type="predicted"/>
<dbReference type="EMBL" id="VEPZ02000934">
    <property type="protein sequence ID" value="KAE8709665.1"/>
    <property type="molecule type" value="Genomic_DNA"/>
</dbReference>
<gene>
    <name evidence="1" type="ORF">F3Y22_tig00110328pilonHSYRG00111</name>
</gene>
<comment type="caution">
    <text evidence="1">The sequence shown here is derived from an EMBL/GenBank/DDBJ whole genome shotgun (WGS) entry which is preliminary data.</text>
</comment>
<dbReference type="InterPro" id="IPR046960">
    <property type="entry name" value="PPR_At4g14850-like_plant"/>
</dbReference>
<dbReference type="GO" id="GO:0003723">
    <property type="term" value="F:RNA binding"/>
    <property type="evidence" value="ECO:0007669"/>
    <property type="project" value="InterPro"/>
</dbReference>
<evidence type="ECO:0008006" key="3">
    <source>
        <dbReference type="Google" id="ProtNLM"/>
    </source>
</evidence>
<dbReference type="Pfam" id="PF20431">
    <property type="entry name" value="E_motif"/>
    <property type="match status" value="1"/>
</dbReference>
<dbReference type="GO" id="GO:0009451">
    <property type="term" value="P:RNA modification"/>
    <property type="evidence" value="ECO:0007669"/>
    <property type="project" value="InterPro"/>
</dbReference>
<organism evidence="1 2">
    <name type="scientific">Hibiscus syriacus</name>
    <name type="common">Rose of Sharon</name>
    <dbReference type="NCBI Taxonomy" id="106335"/>
    <lineage>
        <taxon>Eukaryota</taxon>
        <taxon>Viridiplantae</taxon>
        <taxon>Streptophyta</taxon>
        <taxon>Embryophyta</taxon>
        <taxon>Tracheophyta</taxon>
        <taxon>Spermatophyta</taxon>
        <taxon>Magnoliopsida</taxon>
        <taxon>eudicotyledons</taxon>
        <taxon>Gunneridae</taxon>
        <taxon>Pentapetalae</taxon>
        <taxon>rosids</taxon>
        <taxon>malvids</taxon>
        <taxon>Malvales</taxon>
        <taxon>Malvaceae</taxon>
        <taxon>Malvoideae</taxon>
        <taxon>Hibiscus</taxon>
    </lineage>
</organism>
<name>A0A6A3B2S2_HIBSY</name>
<dbReference type="AlphaFoldDB" id="A0A6A3B2S2"/>
<dbReference type="Proteomes" id="UP000436088">
    <property type="component" value="Unassembled WGS sequence"/>
</dbReference>